<name>A0A170PNW0_9ZZZZ</name>
<accession>A0A170PNW0</accession>
<organism evidence="1">
    <name type="scientific">hydrothermal vent metagenome</name>
    <dbReference type="NCBI Taxonomy" id="652676"/>
    <lineage>
        <taxon>unclassified sequences</taxon>
        <taxon>metagenomes</taxon>
        <taxon>ecological metagenomes</taxon>
    </lineage>
</organism>
<sequence length="394" mass="43864">MTDRPRLRDFGDEPAPALRDLLRAIALDAPLTPGAIDLLAKATARTADAGILRLLPALRGKRCTEELSETIRTDMEIRYRRTAARYMLFQHVARQISRVLQDERITPLFLKGFPLATTFYASPACRPMSDLDIAVAPADYPAAEALLLKLGFVPRGEEAQGRAIPGVNIHAMAFHQPDLRVSVDLHHHVFAASLWNGADHGLWAAAHPFEALGAGAALTLAPEHHVLHACVHGYGRSIHQLSVRWMLDADLILKRQGRDFRWALLEAEAERHRCGPLVAAALGYLADHLASPVPTATLARLAALPMAGFDRAYFRQSARLSHSSNRSLRLRLAWNACQRQAGKAFHTPLPFITLLARRWGAGSPNAFARAIIRRWREPTFLRERRARGIRQERP</sequence>
<evidence type="ECO:0008006" key="2">
    <source>
        <dbReference type="Google" id="ProtNLM"/>
    </source>
</evidence>
<dbReference type="InterPro" id="IPR039498">
    <property type="entry name" value="NTP_transf_5"/>
</dbReference>
<reference evidence="1" key="1">
    <citation type="submission" date="2015-10" db="EMBL/GenBank/DDBJ databases">
        <authorList>
            <person name="Gilbert D.G."/>
        </authorList>
    </citation>
    <scope>NUCLEOTIDE SEQUENCE</scope>
</reference>
<dbReference type="Pfam" id="PF14907">
    <property type="entry name" value="NTP_transf_5"/>
    <property type="match status" value="1"/>
</dbReference>
<proteinExistence type="predicted"/>
<dbReference type="EMBL" id="CZQE01000173">
    <property type="protein sequence ID" value="CUS44726.1"/>
    <property type="molecule type" value="Genomic_DNA"/>
</dbReference>
<evidence type="ECO:0000313" key="1">
    <source>
        <dbReference type="EMBL" id="CUS44726.1"/>
    </source>
</evidence>
<gene>
    <name evidence="1" type="ORF">MGWOODY_Smn2210</name>
</gene>
<protein>
    <recommendedName>
        <fullName evidence="2">Nucleotidyltransferase family protein</fullName>
    </recommendedName>
</protein>
<dbReference type="AlphaFoldDB" id="A0A170PNW0"/>